<dbReference type="InterPro" id="IPR008991">
    <property type="entry name" value="Translation_prot_SH3-like_sf"/>
</dbReference>
<evidence type="ECO:0000313" key="5">
    <source>
        <dbReference type="EMBL" id="KPJ71387.1"/>
    </source>
</evidence>
<dbReference type="GO" id="GO:0031564">
    <property type="term" value="P:transcription antitermination"/>
    <property type="evidence" value="ECO:0007669"/>
    <property type="project" value="UniProtKB-KW"/>
</dbReference>
<keyword evidence="1" id="KW-0889">Transcription antitermination</keyword>
<comment type="caution">
    <text evidence="5">The sequence shown here is derived from an EMBL/GenBank/DDBJ whole genome shotgun (WGS) entry which is preliminary data.</text>
</comment>
<dbReference type="EMBL" id="LJNI01000127">
    <property type="protein sequence ID" value="KPJ71387.1"/>
    <property type="molecule type" value="Genomic_DNA"/>
</dbReference>
<dbReference type="SMART" id="SM00738">
    <property type="entry name" value="NGN"/>
    <property type="match status" value="1"/>
</dbReference>
<evidence type="ECO:0000256" key="1">
    <source>
        <dbReference type="ARBA" id="ARBA00022814"/>
    </source>
</evidence>
<dbReference type="InterPro" id="IPR036735">
    <property type="entry name" value="NGN_dom_sf"/>
</dbReference>
<keyword evidence="2" id="KW-0805">Transcription regulation</keyword>
<dbReference type="NCBIfam" id="NF033644">
    <property type="entry name" value="antiterm_UpxY"/>
    <property type="match status" value="1"/>
</dbReference>
<dbReference type="AlphaFoldDB" id="A0A0S7YAK6"/>
<dbReference type="Gene3D" id="3.30.70.940">
    <property type="entry name" value="NusG, N-terminal domain"/>
    <property type="match status" value="1"/>
</dbReference>
<dbReference type="InterPro" id="IPR006645">
    <property type="entry name" value="NGN-like_dom"/>
</dbReference>
<evidence type="ECO:0000256" key="2">
    <source>
        <dbReference type="ARBA" id="ARBA00023015"/>
    </source>
</evidence>
<dbReference type="SUPFAM" id="SSF82679">
    <property type="entry name" value="N-utilization substance G protein NusG, N-terminal domain"/>
    <property type="match status" value="1"/>
</dbReference>
<evidence type="ECO:0000256" key="3">
    <source>
        <dbReference type="ARBA" id="ARBA00023163"/>
    </source>
</evidence>
<dbReference type="PANTHER" id="PTHR30265">
    <property type="entry name" value="RHO-INTERACTING TRANSCRIPTION TERMINATION FACTOR NUSG"/>
    <property type="match status" value="1"/>
</dbReference>
<evidence type="ECO:0000259" key="4">
    <source>
        <dbReference type="SMART" id="SM00738"/>
    </source>
</evidence>
<protein>
    <recommendedName>
        <fullName evidence="4">NusG-like N-terminal domain-containing protein</fullName>
    </recommendedName>
</protein>
<keyword evidence="3" id="KW-0804">Transcription</keyword>
<dbReference type="SUPFAM" id="SSF50104">
    <property type="entry name" value="Translation proteins SH3-like domain"/>
    <property type="match status" value="1"/>
</dbReference>
<reference evidence="5 6" key="1">
    <citation type="journal article" date="2015" name="Microbiome">
        <title>Genomic resolution of linkages in carbon, nitrogen, and sulfur cycling among widespread estuary sediment bacteria.</title>
        <authorList>
            <person name="Baker B.J."/>
            <person name="Lazar C.S."/>
            <person name="Teske A.P."/>
            <person name="Dick G.J."/>
        </authorList>
    </citation>
    <scope>NUCLEOTIDE SEQUENCE [LARGE SCALE GENOMIC DNA]</scope>
    <source>
        <strain evidence="5">DG_78</strain>
    </source>
</reference>
<organism evidence="5 6">
    <name type="scientific">candidate division TA06 bacterium DG_78</name>
    <dbReference type="NCBI Taxonomy" id="1703772"/>
    <lineage>
        <taxon>Bacteria</taxon>
        <taxon>Bacteria division TA06</taxon>
    </lineage>
</organism>
<evidence type="ECO:0000313" key="6">
    <source>
        <dbReference type="Proteomes" id="UP000051012"/>
    </source>
</evidence>
<feature type="domain" description="NusG-like N-terminal" evidence="4">
    <location>
        <begin position="1"/>
        <end position="99"/>
    </location>
</feature>
<dbReference type="GO" id="GO:0006354">
    <property type="term" value="P:DNA-templated transcription elongation"/>
    <property type="evidence" value="ECO:0007669"/>
    <property type="project" value="InterPro"/>
</dbReference>
<dbReference type="PANTHER" id="PTHR30265:SF4">
    <property type="entry name" value="KOW MOTIF FAMILY PROTEIN, EXPRESSED"/>
    <property type="match status" value="1"/>
</dbReference>
<dbReference type="Pfam" id="PF02357">
    <property type="entry name" value="NusG"/>
    <property type="match status" value="1"/>
</dbReference>
<name>A0A0S7YAK6_UNCT6</name>
<sequence>MSWYAAYTKFNHEGVVSKLLKEKGVNTFLPKIIVPSRRKDRKVLIKRPLFPNYLFVELNEVQGNWLKVFRTPGLARICGNNGRPTAVPDEDITSIRLFVHSDRNLYPLPYLHVGSKVQVISGPLTGAIGILVKEDHKRRRLVVSLELMGQSVAASLFDDEIKPY</sequence>
<gene>
    <name evidence="5" type="ORF">AMJ52_08625</name>
</gene>
<accession>A0A0S7YAK6</accession>
<proteinExistence type="predicted"/>
<dbReference type="Proteomes" id="UP000051012">
    <property type="component" value="Unassembled WGS sequence"/>
</dbReference>
<dbReference type="InterPro" id="IPR043425">
    <property type="entry name" value="NusG-like"/>
</dbReference>